<proteinExistence type="inferred from homology"/>
<feature type="domain" description="RNA-binding S4" evidence="7">
    <location>
        <begin position="29"/>
        <end position="92"/>
    </location>
</feature>
<dbReference type="AlphaFoldDB" id="A0A931IVD7"/>
<evidence type="ECO:0000313" key="8">
    <source>
        <dbReference type="EMBL" id="MBH9553492.1"/>
    </source>
</evidence>
<gene>
    <name evidence="8" type="ORF">I7X43_11625</name>
</gene>
<dbReference type="PROSITE" id="PS50889">
    <property type="entry name" value="S4"/>
    <property type="match status" value="1"/>
</dbReference>
<comment type="similarity">
    <text evidence="1 6">Belongs to the pseudouridine synthase RluA family.</text>
</comment>
<dbReference type="PROSITE" id="PS01129">
    <property type="entry name" value="PSI_RLU"/>
    <property type="match status" value="1"/>
</dbReference>
<dbReference type="CDD" id="cd02869">
    <property type="entry name" value="PseudoU_synth_RluA_like"/>
    <property type="match status" value="1"/>
</dbReference>
<dbReference type="InterPro" id="IPR036986">
    <property type="entry name" value="S4_RNA-bd_sf"/>
</dbReference>
<feature type="active site" evidence="4">
    <location>
        <position position="151"/>
    </location>
</feature>
<dbReference type="GO" id="GO:0160140">
    <property type="term" value="F:23S rRNA pseudouridine(1911/1915/1917) synthase activity"/>
    <property type="evidence" value="ECO:0007669"/>
    <property type="project" value="UniProtKB-EC"/>
</dbReference>
<comment type="function">
    <text evidence="6">Responsible for synthesis of pseudouridine from uracil.</text>
</comment>
<dbReference type="InterPro" id="IPR006145">
    <property type="entry name" value="PsdUridine_synth_RsuA/RluA"/>
</dbReference>
<reference evidence="8" key="1">
    <citation type="submission" date="2020-12" db="EMBL/GenBank/DDBJ databases">
        <title>The genome sequence of Inhella sp. 4Y17.</title>
        <authorList>
            <person name="Liu Y."/>
        </authorList>
    </citation>
    <scope>NUCLEOTIDE SEQUENCE</scope>
    <source>
        <strain evidence="8">4Y10</strain>
    </source>
</reference>
<comment type="caution">
    <text evidence="8">The sequence shown here is derived from an EMBL/GenBank/DDBJ whole genome shotgun (WGS) entry which is preliminary data.</text>
</comment>
<dbReference type="Proteomes" id="UP000620139">
    <property type="component" value="Unassembled WGS sequence"/>
</dbReference>
<dbReference type="Gene3D" id="3.10.290.10">
    <property type="entry name" value="RNA-binding S4 domain"/>
    <property type="match status" value="1"/>
</dbReference>
<dbReference type="InterPro" id="IPR006225">
    <property type="entry name" value="PsdUridine_synth_RluC/D"/>
</dbReference>
<protein>
    <recommendedName>
        <fullName evidence="6">Pseudouridine synthase</fullName>
        <ecNumber evidence="6">5.4.99.-</ecNumber>
    </recommendedName>
</protein>
<dbReference type="GO" id="GO:0003723">
    <property type="term" value="F:RNA binding"/>
    <property type="evidence" value="ECO:0007669"/>
    <property type="project" value="UniProtKB-KW"/>
</dbReference>
<sequence>MEDDAAPTESLLRLARSWEGVVLPEWAGWRLDKALVGLYPGASRSHLQSLIDEGRVVLEGAACTVASRKLRPGSRLAVEWRLPVHAVPFEAEAIPIPVVYEDAHLLVVNKRAGWVVHPAAGNWSGTLLNALLAHHATAASLPRAGIVHRLDKDTSGLMVVAKDIETYHALVAALSERQVGREYMALVHGRVLADRTVEAPIGRDPRNRVRMGVVAGGKPARTDFVPLAAGKGHSLLHCILHSGRTHQIRVHAANMGWPLVGDALYGGRSEGELLRQGLHAARLKLMHPVTGKFLVWEAAPPADLAMASQSLTGWSGEGLPSA</sequence>
<dbReference type="InterPro" id="IPR050188">
    <property type="entry name" value="RluA_PseudoU_synthase"/>
</dbReference>
<dbReference type="PANTHER" id="PTHR21600">
    <property type="entry name" value="MITOCHONDRIAL RNA PSEUDOURIDINE SYNTHASE"/>
    <property type="match status" value="1"/>
</dbReference>
<dbReference type="Pfam" id="PF00849">
    <property type="entry name" value="PseudoU_synth_2"/>
    <property type="match status" value="1"/>
</dbReference>
<dbReference type="CDD" id="cd00165">
    <property type="entry name" value="S4"/>
    <property type="match status" value="1"/>
</dbReference>
<keyword evidence="5" id="KW-0694">RNA-binding</keyword>
<keyword evidence="9" id="KW-1185">Reference proteome</keyword>
<dbReference type="SUPFAM" id="SSF55174">
    <property type="entry name" value="Alpha-L RNA-binding motif"/>
    <property type="match status" value="1"/>
</dbReference>
<evidence type="ECO:0000313" key="9">
    <source>
        <dbReference type="Proteomes" id="UP000620139"/>
    </source>
</evidence>
<evidence type="ECO:0000256" key="5">
    <source>
        <dbReference type="PROSITE-ProRule" id="PRU00182"/>
    </source>
</evidence>
<name>A0A931IVD7_9BURK</name>
<dbReference type="NCBIfam" id="TIGR00005">
    <property type="entry name" value="rluA_subfam"/>
    <property type="match status" value="1"/>
</dbReference>
<evidence type="ECO:0000256" key="2">
    <source>
        <dbReference type="ARBA" id="ARBA00023235"/>
    </source>
</evidence>
<comment type="catalytic activity">
    <reaction evidence="6">
        <text>a uridine in RNA = a pseudouridine in RNA</text>
        <dbReference type="Rhea" id="RHEA:48348"/>
        <dbReference type="Rhea" id="RHEA-COMP:12068"/>
        <dbReference type="Rhea" id="RHEA-COMP:12069"/>
        <dbReference type="ChEBI" id="CHEBI:65314"/>
        <dbReference type="ChEBI" id="CHEBI:65315"/>
    </reaction>
</comment>
<evidence type="ECO:0000259" key="7">
    <source>
        <dbReference type="SMART" id="SM00363"/>
    </source>
</evidence>
<dbReference type="InterPro" id="IPR002942">
    <property type="entry name" value="S4_RNA-bd"/>
</dbReference>
<dbReference type="Pfam" id="PF01479">
    <property type="entry name" value="S4"/>
    <property type="match status" value="1"/>
</dbReference>
<dbReference type="SUPFAM" id="SSF55120">
    <property type="entry name" value="Pseudouridine synthase"/>
    <property type="match status" value="1"/>
</dbReference>
<dbReference type="EMBL" id="JAEDAL010000005">
    <property type="protein sequence ID" value="MBH9553492.1"/>
    <property type="molecule type" value="Genomic_DNA"/>
</dbReference>
<organism evidence="8 9">
    <name type="scientific">Inhella gelatinilytica</name>
    <dbReference type="NCBI Taxonomy" id="2795030"/>
    <lineage>
        <taxon>Bacteria</taxon>
        <taxon>Pseudomonadati</taxon>
        <taxon>Pseudomonadota</taxon>
        <taxon>Betaproteobacteria</taxon>
        <taxon>Burkholderiales</taxon>
        <taxon>Sphaerotilaceae</taxon>
        <taxon>Inhella</taxon>
    </lineage>
</organism>
<keyword evidence="2 6" id="KW-0413">Isomerase</keyword>
<dbReference type="Gene3D" id="3.30.2350.10">
    <property type="entry name" value="Pseudouridine synthase"/>
    <property type="match status" value="1"/>
</dbReference>
<dbReference type="EC" id="5.4.99.-" evidence="6"/>
<dbReference type="GO" id="GO:0000455">
    <property type="term" value="P:enzyme-directed rRNA pseudouridine synthesis"/>
    <property type="evidence" value="ECO:0007669"/>
    <property type="project" value="TreeGrafter"/>
</dbReference>
<evidence type="ECO:0000256" key="4">
    <source>
        <dbReference type="PIRSR" id="PIRSR606225-1"/>
    </source>
</evidence>
<evidence type="ECO:0000256" key="3">
    <source>
        <dbReference type="ARBA" id="ARBA00036882"/>
    </source>
</evidence>
<dbReference type="InterPro" id="IPR006224">
    <property type="entry name" value="PsdUridine_synth_RluA-like_CS"/>
</dbReference>
<dbReference type="PANTHER" id="PTHR21600:SF44">
    <property type="entry name" value="RIBOSOMAL LARGE SUBUNIT PSEUDOURIDINE SYNTHASE D"/>
    <property type="match status" value="1"/>
</dbReference>
<comment type="catalytic activity">
    <reaction evidence="3">
        <text>uridine(1911/1915/1917) in 23S rRNA = pseudouridine(1911/1915/1917) in 23S rRNA</text>
        <dbReference type="Rhea" id="RHEA:42524"/>
        <dbReference type="Rhea" id="RHEA-COMP:10097"/>
        <dbReference type="Rhea" id="RHEA-COMP:10098"/>
        <dbReference type="ChEBI" id="CHEBI:65314"/>
        <dbReference type="ChEBI" id="CHEBI:65315"/>
        <dbReference type="EC" id="5.4.99.23"/>
    </reaction>
</comment>
<dbReference type="SMART" id="SM00363">
    <property type="entry name" value="S4"/>
    <property type="match status" value="1"/>
</dbReference>
<evidence type="ECO:0000256" key="6">
    <source>
        <dbReference type="RuleBase" id="RU362028"/>
    </source>
</evidence>
<evidence type="ECO:0000256" key="1">
    <source>
        <dbReference type="ARBA" id="ARBA00010876"/>
    </source>
</evidence>
<accession>A0A931IVD7</accession>
<dbReference type="InterPro" id="IPR020103">
    <property type="entry name" value="PsdUridine_synth_cat_dom_sf"/>
</dbReference>